<evidence type="ECO:0000256" key="3">
    <source>
        <dbReference type="ARBA" id="ARBA00010617"/>
    </source>
</evidence>
<dbReference type="PRINTS" id="PR00463">
    <property type="entry name" value="EP450I"/>
</dbReference>
<gene>
    <name evidence="11" type="ORF">FIBRA_03854</name>
</gene>
<dbReference type="GeneID" id="24096698"/>
<dbReference type="STRING" id="599839.J4HW78"/>
<dbReference type="GO" id="GO:0020037">
    <property type="term" value="F:heme binding"/>
    <property type="evidence" value="ECO:0007669"/>
    <property type="project" value="InterPro"/>
</dbReference>
<dbReference type="InterPro" id="IPR001128">
    <property type="entry name" value="Cyt_P450"/>
</dbReference>
<dbReference type="InParanoid" id="J4HW78"/>
<evidence type="ECO:0000256" key="8">
    <source>
        <dbReference type="ARBA" id="ARBA00023033"/>
    </source>
</evidence>
<keyword evidence="4 9" id="KW-0349">Heme</keyword>
<evidence type="ECO:0000313" key="11">
    <source>
        <dbReference type="EMBL" id="CCM01787.1"/>
    </source>
</evidence>
<comment type="cofactor">
    <cofactor evidence="1 9">
        <name>heme</name>
        <dbReference type="ChEBI" id="CHEBI:30413"/>
    </cofactor>
</comment>
<protein>
    <recommendedName>
        <fullName evidence="13">Cytochrome P450</fullName>
    </recommendedName>
</protein>
<feature type="binding site" description="axial binding residue" evidence="9">
    <location>
        <position position="421"/>
    </location>
    <ligand>
        <name>heme</name>
        <dbReference type="ChEBI" id="CHEBI:30413"/>
    </ligand>
    <ligandPart>
        <name>Fe</name>
        <dbReference type="ChEBI" id="CHEBI:18248"/>
    </ligandPart>
</feature>
<dbReference type="OrthoDB" id="1470350at2759"/>
<dbReference type="EMBL" id="HE797049">
    <property type="protein sequence ID" value="CCM01787.1"/>
    <property type="molecule type" value="Genomic_DNA"/>
</dbReference>
<dbReference type="GO" id="GO:0016705">
    <property type="term" value="F:oxidoreductase activity, acting on paired donors, with incorporation or reduction of molecular oxygen"/>
    <property type="evidence" value="ECO:0007669"/>
    <property type="project" value="InterPro"/>
</dbReference>
<dbReference type="RefSeq" id="XP_012181070.1">
    <property type="nucleotide sequence ID" value="XM_012325680.1"/>
</dbReference>
<comment type="pathway">
    <text evidence="2">Secondary metabolite biosynthesis.</text>
</comment>
<evidence type="ECO:0000256" key="7">
    <source>
        <dbReference type="ARBA" id="ARBA00023004"/>
    </source>
</evidence>
<dbReference type="InterPro" id="IPR036396">
    <property type="entry name" value="Cyt_P450_sf"/>
</dbReference>
<proteinExistence type="inferred from homology"/>
<evidence type="ECO:0000256" key="5">
    <source>
        <dbReference type="ARBA" id="ARBA00022723"/>
    </source>
</evidence>
<dbReference type="SUPFAM" id="SSF48264">
    <property type="entry name" value="Cytochrome P450"/>
    <property type="match status" value="1"/>
</dbReference>
<keyword evidence="7 9" id="KW-0408">Iron</keyword>
<dbReference type="Proteomes" id="UP000006352">
    <property type="component" value="Unassembled WGS sequence"/>
</dbReference>
<sequence>MSPPGLFNPWNPGLMWHWKKRLFGLFEVYERFGMDTVSVVPYAYGNPMIYTANFEIFRQVLAGGVKTPWIKHPGTTFQEWGVNVHTAKKEEWKRHRRITGAAFNNNLYTHIWEQTVQAYYDWTRDEGWSATEFASIPVIQTVTSKLTFLIIVVCGFGLNTSWSDEAHTDTGNMTIPEAMRILSLPSPFKYLPKPMMQLPFKALREFRSVRQVVDKYMRERVNERQAYVRTQVAMNEEGDRDMFSLLVRANGNDVMNGSKQTLSDSELMSNVFLMLFAGYESTAHTLAATFALLAVHPEVQDDIYSQILDVVGLDRDPTANDYHNLNKALYAYFEGTRMFPTVVAIFREAGEDIPLPIPVSLTSEEKTTLVVPKGTIVALDVLGYHYNPHYFPDPTKFIPSRWEGDAKGDTLAAFGHGPRICLGRRFSTTEAVAFLTMCLRDWVVEPLLQEGETIDQWRSRVLDGRFFLVLGVKNVPVRLRRRRAV</sequence>
<keyword evidence="8 10" id="KW-0503">Monooxygenase</keyword>
<dbReference type="AlphaFoldDB" id="J4HW78"/>
<dbReference type="PANTHER" id="PTHR24305:SF166">
    <property type="entry name" value="CYTOCHROME P450 12A4, MITOCHONDRIAL-RELATED"/>
    <property type="match status" value="1"/>
</dbReference>
<name>J4HW78_9APHY</name>
<keyword evidence="5 9" id="KW-0479">Metal-binding</keyword>
<keyword evidence="12" id="KW-1185">Reference proteome</keyword>
<evidence type="ECO:0000313" key="12">
    <source>
        <dbReference type="Proteomes" id="UP000006352"/>
    </source>
</evidence>
<dbReference type="Gene3D" id="1.10.630.10">
    <property type="entry name" value="Cytochrome P450"/>
    <property type="match status" value="1"/>
</dbReference>
<dbReference type="HOGENOM" id="CLU_001570_25_0_1"/>
<dbReference type="InterPro" id="IPR050121">
    <property type="entry name" value="Cytochrome_P450_monoxygenase"/>
</dbReference>
<evidence type="ECO:0000256" key="1">
    <source>
        <dbReference type="ARBA" id="ARBA00001971"/>
    </source>
</evidence>
<reference evidence="11 12" key="1">
    <citation type="journal article" date="2012" name="Appl. Environ. Microbiol.">
        <title>Short-read sequencing for genomic analysis of the brown rot fungus Fibroporia radiculosa.</title>
        <authorList>
            <person name="Tang J.D."/>
            <person name="Perkins A.D."/>
            <person name="Sonstegard T.S."/>
            <person name="Schroeder S.G."/>
            <person name="Burgess S.C."/>
            <person name="Diehl S.V."/>
        </authorList>
    </citation>
    <scope>NUCLEOTIDE SEQUENCE [LARGE SCALE GENOMIC DNA]</scope>
    <source>
        <strain evidence="11 12">TFFH 294</strain>
    </source>
</reference>
<accession>J4HW78</accession>
<comment type="similarity">
    <text evidence="3 10">Belongs to the cytochrome P450 family.</text>
</comment>
<dbReference type="PANTHER" id="PTHR24305">
    <property type="entry name" value="CYTOCHROME P450"/>
    <property type="match status" value="1"/>
</dbReference>
<dbReference type="GO" id="GO:0004497">
    <property type="term" value="F:monooxygenase activity"/>
    <property type="evidence" value="ECO:0007669"/>
    <property type="project" value="UniProtKB-KW"/>
</dbReference>
<organism evidence="11 12">
    <name type="scientific">Fibroporia radiculosa</name>
    <dbReference type="NCBI Taxonomy" id="599839"/>
    <lineage>
        <taxon>Eukaryota</taxon>
        <taxon>Fungi</taxon>
        <taxon>Dikarya</taxon>
        <taxon>Basidiomycota</taxon>
        <taxon>Agaricomycotina</taxon>
        <taxon>Agaricomycetes</taxon>
        <taxon>Polyporales</taxon>
        <taxon>Fibroporiaceae</taxon>
        <taxon>Fibroporia</taxon>
    </lineage>
</organism>
<dbReference type="Pfam" id="PF00067">
    <property type="entry name" value="p450"/>
    <property type="match status" value="1"/>
</dbReference>
<dbReference type="PROSITE" id="PS00086">
    <property type="entry name" value="CYTOCHROME_P450"/>
    <property type="match status" value="1"/>
</dbReference>
<evidence type="ECO:0000256" key="9">
    <source>
        <dbReference type="PIRSR" id="PIRSR602401-1"/>
    </source>
</evidence>
<evidence type="ECO:0000256" key="6">
    <source>
        <dbReference type="ARBA" id="ARBA00023002"/>
    </source>
</evidence>
<evidence type="ECO:0008006" key="13">
    <source>
        <dbReference type="Google" id="ProtNLM"/>
    </source>
</evidence>
<evidence type="ECO:0000256" key="10">
    <source>
        <dbReference type="RuleBase" id="RU000461"/>
    </source>
</evidence>
<evidence type="ECO:0000256" key="2">
    <source>
        <dbReference type="ARBA" id="ARBA00005179"/>
    </source>
</evidence>
<keyword evidence="6 10" id="KW-0560">Oxidoreductase</keyword>
<dbReference type="InterPro" id="IPR002401">
    <property type="entry name" value="Cyt_P450_E_grp-I"/>
</dbReference>
<evidence type="ECO:0000256" key="4">
    <source>
        <dbReference type="ARBA" id="ARBA00022617"/>
    </source>
</evidence>
<dbReference type="InterPro" id="IPR017972">
    <property type="entry name" value="Cyt_P450_CS"/>
</dbReference>
<dbReference type="GO" id="GO:0005506">
    <property type="term" value="F:iron ion binding"/>
    <property type="evidence" value="ECO:0007669"/>
    <property type="project" value="InterPro"/>
</dbReference>